<dbReference type="InterPro" id="IPR002885">
    <property type="entry name" value="PPR_rpt"/>
</dbReference>
<dbReference type="PANTHER" id="PTHR46128:SF329">
    <property type="entry name" value="MITOCHONDRIAL GROUP I INTRON SPLICING FACTOR DMR1"/>
    <property type="match status" value="1"/>
</dbReference>
<proteinExistence type="inferred from homology"/>
<dbReference type="SUPFAM" id="SSF48452">
    <property type="entry name" value="TPR-like"/>
    <property type="match status" value="1"/>
</dbReference>
<evidence type="ECO:0000256" key="1">
    <source>
        <dbReference type="ARBA" id="ARBA00007626"/>
    </source>
</evidence>
<dbReference type="EMBL" id="JAMWBK010000010">
    <property type="protein sequence ID" value="KAJ8901890.1"/>
    <property type="molecule type" value="Genomic_DNA"/>
</dbReference>
<dbReference type="Pfam" id="PF12854">
    <property type="entry name" value="PPR_1"/>
    <property type="match status" value="1"/>
</dbReference>
<keyword evidence="2" id="KW-0677">Repeat</keyword>
<sequence>MWVVRGAGARNDRLLVRSVAQPRARRGALEAPWPKEEDVKSDLVDGRLDALRSDGGSGERVCLEDRESAHQERAGDLVKSGRPGSPEEMEKLVMNLVEDSKDEELVVLVQDWIADEDSAALSSRVYHELLMALSRLKQISSLFMEWKNLSREELLLPDSHSEVLKALLKDRRIPQCMVVVEKMIERGVPPTKEVMESLIRWCVRNADARHAYACLDLSLKQEFVMQKTTYQHAITLLLKRNEVDKAIKLALALSSTGIGLGQSLCSALLKYAARRRRFDLIWELLVEAERSDFIKLDKFSCNQTLEKVAKCLSSSETLQFKERFEAVHAKNGVFLIDEKTYEVLIEVLAKAGELEQAEEIYREVLARGIKPTRDMFQSIIKACGKYRALDNAFELHEQMVLSGINPNAATFNALMNGCRLAGDVSRILQVIDMMWSSGIAPDVVSYSSLVDAYGRIGRVEDAFATVDDMIARGVEPNIVTFTHLINAAVRAGHIDAAYKVLELMKEKDMEPNVFTYSALINGLAKRGEYDRAMDLMEQMRSRGIHPTAVTYATLLKSATRLYDEDKTRSIVRMLEDDLEGLDRKSLKLLYDLSRTAKVSFSEKTIGRIRELLNL</sequence>
<dbReference type="InterPro" id="IPR011990">
    <property type="entry name" value="TPR-like_helical_dom_sf"/>
</dbReference>
<gene>
    <name evidence="6" type="ORF">NDN08_004095</name>
</gene>
<accession>A0AAV8UHA2</accession>
<feature type="repeat" description="PPR" evidence="3">
    <location>
        <begin position="512"/>
        <end position="546"/>
    </location>
</feature>
<feature type="repeat" description="PPR" evidence="3">
    <location>
        <begin position="477"/>
        <end position="511"/>
    </location>
</feature>
<dbReference type="NCBIfam" id="TIGR00756">
    <property type="entry name" value="PPR"/>
    <property type="match status" value="5"/>
</dbReference>
<feature type="region of interest" description="Disordered" evidence="4">
    <location>
        <begin position="65"/>
        <end position="86"/>
    </location>
</feature>
<feature type="repeat" description="PPR" evidence="3">
    <location>
        <begin position="442"/>
        <end position="476"/>
    </location>
</feature>
<evidence type="ECO:0000256" key="2">
    <source>
        <dbReference type="ARBA" id="ARBA00022737"/>
    </source>
</evidence>
<keyword evidence="7" id="KW-1185">Reference proteome</keyword>
<dbReference type="Gene3D" id="1.25.40.10">
    <property type="entry name" value="Tetratricopeptide repeat domain"/>
    <property type="match status" value="3"/>
</dbReference>
<evidence type="ECO:0000313" key="6">
    <source>
        <dbReference type="EMBL" id="KAJ8901890.1"/>
    </source>
</evidence>
<evidence type="ECO:0000256" key="3">
    <source>
        <dbReference type="PROSITE-ProRule" id="PRU00708"/>
    </source>
</evidence>
<comment type="similarity">
    <text evidence="1">Belongs to the PPR family. P subfamily.</text>
</comment>
<dbReference type="InterPro" id="IPR033443">
    <property type="entry name" value="PROP1-like_PPR_dom"/>
</dbReference>
<evidence type="ECO:0000259" key="5">
    <source>
        <dbReference type="Pfam" id="PF17177"/>
    </source>
</evidence>
<dbReference type="AlphaFoldDB" id="A0AAV8UHA2"/>
<reference evidence="6 7" key="1">
    <citation type="journal article" date="2023" name="Nat. Commun.">
        <title>Origin of minicircular mitochondrial genomes in red algae.</title>
        <authorList>
            <person name="Lee Y."/>
            <person name="Cho C.H."/>
            <person name="Lee Y.M."/>
            <person name="Park S.I."/>
            <person name="Yang J.H."/>
            <person name="West J.A."/>
            <person name="Bhattacharya D."/>
            <person name="Yoon H.S."/>
        </authorList>
    </citation>
    <scope>NUCLEOTIDE SEQUENCE [LARGE SCALE GENOMIC DNA]</scope>
    <source>
        <strain evidence="6 7">CCMP1338</strain>
        <tissue evidence="6">Whole cell</tissue>
    </source>
</reference>
<feature type="repeat" description="PPR" evidence="3">
    <location>
        <begin position="337"/>
        <end position="371"/>
    </location>
</feature>
<protein>
    <recommendedName>
        <fullName evidence="5">PROP1-like PPR domain-containing protein</fullName>
    </recommendedName>
</protein>
<feature type="domain" description="PROP1-like PPR" evidence="5">
    <location>
        <begin position="338"/>
        <end position="502"/>
    </location>
</feature>
<dbReference type="Proteomes" id="UP001157974">
    <property type="component" value="Unassembled WGS sequence"/>
</dbReference>
<dbReference type="Pfam" id="PF17177">
    <property type="entry name" value="PPR_long"/>
    <property type="match status" value="1"/>
</dbReference>
<feature type="compositionally biased region" description="Basic and acidic residues" evidence="4">
    <location>
        <begin position="65"/>
        <end position="76"/>
    </location>
</feature>
<evidence type="ECO:0000256" key="4">
    <source>
        <dbReference type="SAM" id="MobiDB-lite"/>
    </source>
</evidence>
<dbReference type="PANTHER" id="PTHR46128">
    <property type="entry name" value="MITOCHONDRIAL GROUP I INTRON SPLICING FACTOR CCM1"/>
    <property type="match status" value="1"/>
</dbReference>
<dbReference type="PROSITE" id="PS51375">
    <property type="entry name" value="PPR"/>
    <property type="match status" value="6"/>
</dbReference>
<evidence type="ECO:0000313" key="7">
    <source>
        <dbReference type="Proteomes" id="UP001157974"/>
    </source>
</evidence>
<feature type="repeat" description="PPR" evidence="3">
    <location>
        <begin position="407"/>
        <end position="441"/>
    </location>
</feature>
<organism evidence="6 7">
    <name type="scientific">Rhodosorus marinus</name>
    <dbReference type="NCBI Taxonomy" id="101924"/>
    <lineage>
        <taxon>Eukaryota</taxon>
        <taxon>Rhodophyta</taxon>
        <taxon>Stylonematophyceae</taxon>
        <taxon>Stylonematales</taxon>
        <taxon>Stylonemataceae</taxon>
        <taxon>Rhodosorus</taxon>
    </lineage>
</organism>
<comment type="caution">
    <text evidence="6">The sequence shown here is derived from an EMBL/GenBank/DDBJ whole genome shotgun (WGS) entry which is preliminary data.</text>
</comment>
<name>A0AAV8UHA2_9RHOD</name>
<feature type="repeat" description="PPR" evidence="3">
    <location>
        <begin position="372"/>
        <end position="406"/>
    </location>
</feature>
<dbReference type="InterPro" id="IPR050872">
    <property type="entry name" value="PPR_P_subfamily"/>
</dbReference>